<dbReference type="KEGG" id="bsan:CHH28_17580"/>
<dbReference type="Gene3D" id="3.10.129.10">
    <property type="entry name" value="Hotdog Thioesterase"/>
    <property type="match status" value="1"/>
</dbReference>
<evidence type="ECO:0000256" key="1">
    <source>
        <dbReference type="ARBA" id="ARBA00022801"/>
    </source>
</evidence>
<dbReference type="Proteomes" id="UP000202440">
    <property type="component" value="Chromosome"/>
</dbReference>
<dbReference type="SUPFAM" id="SSF54637">
    <property type="entry name" value="Thioesterase/thiol ester dehydrase-isomerase"/>
    <property type="match status" value="1"/>
</dbReference>
<dbReference type="InterPro" id="IPR029069">
    <property type="entry name" value="HotDog_dom_sf"/>
</dbReference>
<dbReference type="OrthoDB" id="9801517at2"/>
<dbReference type="GO" id="GO:0047617">
    <property type="term" value="F:fatty acyl-CoA hydrolase activity"/>
    <property type="evidence" value="ECO:0007669"/>
    <property type="project" value="TreeGrafter"/>
</dbReference>
<keyword evidence="1" id="KW-0378">Hydrolase</keyword>
<organism evidence="2 3">
    <name type="scientific">Bacterioplanes sanyensis</name>
    <dbReference type="NCBI Taxonomy" id="1249553"/>
    <lineage>
        <taxon>Bacteria</taxon>
        <taxon>Pseudomonadati</taxon>
        <taxon>Pseudomonadota</taxon>
        <taxon>Gammaproteobacteria</taxon>
        <taxon>Oceanospirillales</taxon>
        <taxon>Oceanospirillaceae</taxon>
        <taxon>Bacterioplanes</taxon>
    </lineage>
</organism>
<gene>
    <name evidence="2" type="ORF">CHH28_17580</name>
</gene>
<dbReference type="CDD" id="cd00586">
    <property type="entry name" value="4HBT"/>
    <property type="match status" value="1"/>
</dbReference>
<name>A0A222FPB5_9GAMM</name>
<dbReference type="RefSeq" id="WP_094061543.1">
    <property type="nucleotide sequence ID" value="NZ_CP022530.1"/>
</dbReference>
<dbReference type="Pfam" id="PF13279">
    <property type="entry name" value="4HBT_2"/>
    <property type="match status" value="1"/>
</dbReference>
<dbReference type="EMBL" id="CP022530">
    <property type="protein sequence ID" value="ASP40376.1"/>
    <property type="molecule type" value="Genomic_DNA"/>
</dbReference>
<keyword evidence="3" id="KW-1185">Reference proteome</keyword>
<protein>
    <submittedName>
        <fullName evidence="2">Thioesterase</fullName>
    </submittedName>
</protein>
<dbReference type="InterPro" id="IPR050563">
    <property type="entry name" value="4-hydroxybenzoyl-CoA_TE"/>
</dbReference>
<proteinExistence type="predicted"/>
<dbReference type="PANTHER" id="PTHR31793">
    <property type="entry name" value="4-HYDROXYBENZOYL-COA THIOESTERASE FAMILY MEMBER"/>
    <property type="match status" value="1"/>
</dbReference>
<accession>A0A222FPB5</accession>
<dbReference type="PANTHER" id="PTHR31793:SF37">
    <property type="entry name" value="ACYL-COA THIOESTER HYDROLASE YBGC"/>
    <property type="match status" value="1"/>
</dbReference>
<dbReference type="AlphaFoldDB" id="A0A222FPB5"/>
<reference evidence="2 3" key="1">
    <citation type="submission" date="2017-07" db="EMBL/GenBank/DDBJ databases">
        <title>Annotated genome sequence of Bacterioplanes sanyensis isolated from Red Sea.</title>
        <authorList>
            <person name="Rehman Z.U."/>
        </authorList>
    </citation>
    <scope>NUCLEOTIDE SEQUENCE [LARGE SCALE GENOMIC DNA]</scope>
    <source>
        <strain evidence="2 3">NV9</strain>
    </source>
</reference>
<sequence length="145" mass="16655">MDYSWSHPPAHTLTQTVTAEHIDVLGHANNCEYPKWMEAAAWSHCQALELPFERWQQIGFAWVARHTEVDYWWPAMQGDELVIGTWIGDTDGRLSMTRHYEIVRASDGKRLASGHTRWVCINLSSQKPARMPAEFKAAFFPQGVE</sequence>
<evidence type="ECO:0000313" key="3">
    <source>
        <dbReference type="Proteomes" id="UP000202440"/>
    </source>
</evidence>
<evidence type="ECO:0000313" key="2">
    <source>
        <dbReference type="EMBL" id="ASP40376.1"/>
    </source>
</evidence>